<reference evidence="2" key="2">
    <citation type="submission" date="2017-12" db="EMBL/GenBank/DDBJ databases">
        <title>WGS assembly of Marchantia polymorpha.</title>
        <authorList>
            <person name="Bowman J.L."/>
            <person name="Kohchi T."/>
            <person name="Yamato K.T."/>
            <person name="Jenkins J."/>
            <person name="Shu S."/>
            <person name="Ishizaki K."/>
            <person name="Yamaoka S."/>
            <person name="Nishihama R."/>
            <person name="Nakamura Y."/>
            <person name="Berger F."/>
            <person name="Adam C."/>
            <person name="Aki S.S."/>
            <person name="Althoff F."/>
            <person name="Araki T."/>
            <person name="Arteaga-Vazquez M.A."/>
            <person name="Balasubrmanian S."/>
            <person name="Bauer D."/>
            <person name="Boehm C.R."/>
            <person name="Briginshaw L."/>
            <person name="Caballero-Perez J."/>
            <person name="Catarino B."/>
            <person name="Chen F."/>
            <person name="Chiyoda S."/>
            <person name="Chovatia M."/>
            <person name="Davies K.M."/>
            <person name="Delmans M."/>
            <person name="Demura T."/>
            <person name="Dierschke T."/>
            <person name="Dolan L."/>
            <person name="Dorantes-Acosta A.E."/>
            <person name="Eklund D.M."/>
            <person name="Florent S.N."/>
            <person name="Flores-Sandoval E."/>
            <person name="Fujiyama A."/>
            <person name="Fukuzawa H."/>
            <person name="Galik B."/>
            <person name="Grimanelli D."/>
            <person name="Grimwood J."/>
            <person name="Grossniklaus U."/>
            <person name="Hamada T."/>
            <person name="Haseloff J."/>
            <person name="Hetherington A.J."/>
            <person name="Higo A."/>
            <person name="Hirakawa Y."/>
            <person name="Hundley H.N."/>
            <person name="Ikeda Y."/>
            <person name="Inoue K."/>
            <person name="Inoue S."/>
            <person name="Ishida S."/>
            <person name="Jia Q."/>
            <person name="Kakita M."/>
            <person name="Kanazawa T."/>
            <person name="Kawai Y."/>
            <person name="Kawashima T."/>
            <person name="Kennedy M."/>
            <person name="Kinose K."/>
            <person name="Kinoshita T."/>
            <person name="Kohara Y."/>
            <person name="Koide E."/>
            <person name="Komatsu K."/>
            <person name="Kopischke S."/>
            <person name="Kubo M."/>
            <person name="Kyozuka J."/>
            <person name="Lagercrantz U."/>
            <person name="Lin S.S."/>
            <person name="Lindquist E."/>
            <person name="Lipzen A.M."/>
            <person name="Lu C."/>
            <person name="Luna E.D."/>
            <person name="Martienssen R.A."/>
            <person name="Minamino N."/>
            <person name="Mizutani M."/>
            <person name="Mizutani M."/>
            <person name="Mochizuki N."/>
            <person name="Monte I."/>
            <person name="Mosher R."/>
            <person name="Nagasaki H."/>
            <person name="Nakagami H."/>
            <person name="Naramoto S."/>
            <person name="Nishitani K."/>
            <person name="Ohtani M."/>
            <person name="Okamoto T."/>
            <person name="Okumura M."/>
            <person name="Phillips J."/>
            <person name="Pollak B."/>
            <person name="Reinders A."/>
            <person name="Roevekamp M."/>
            <person name="Sano R."/>
            <person name="Sawa S."/>
            <person name="Schmid M.W."/>
            <person name="Shirakawa M."/>
            <person name="Solano R."/>
            <person name="Spunde A."/>
            <person name="Suetsugu N."/>
            <person name="Sugano S."/>
            <person name="Sugiyama A."/>
            <person name="Sun R."/>
            <person name="Suzuki Y."/>
            <person name="Takenaka M."/>
            <person name="Takezawa D."/>
            <person name="Tomogane H."/>
            <person name="Tsuzuki M."/>
            <person name="Ueda T."/>
            <person name="Umeda M."/>
            <person name="Ward J.M."/>
            <person name="Watanabe Y."/>
            <person name="Yazaki K."/>
            <person name="Yokoyama R."/>
            <person name="Yoshitake Y."/>
            <person name="Yotsui I."/>
            <person name="Zachgo S."/>
            <person name="Schmutz J."/>
        </authorList>
    </citation>
    <scope>NUCLEOTIDE SEQUENCE [LARGE SCALE GENOMIC DNA]</scope>
    <source>
        <strain evidence="2">Tak-1</strain>
    </source>
</reference>
<protein>
    <submittedName>
        <fullName evidence="2">Uncharacterized protein</fullName>
    </submittedName>
</protein>
<accession>A0A2R6W4V4</accession>
<feature type="region of interest" description="Disordered" evidence="1">
    <location>
        <begin position="199"/>
        <end position="222"/>
    </location>
</feature>
<name>A0A2R6W4V4_MARPO</name>
<dbReference type="Proteomes" id="UP000244005">
    <property type="component" value="Unassembled WGS sequence"/>
</dbReference>
<feature type="region of interest" description="Disordered" evidence="1">
    <location>
        <begin position="1"/>
        <end position="20"/>
    </location>
</feature>
<dbReference type="EMBL" id="KZ772823">
    <property type="protein sequence ID" value="PTQ28881.1"/>
    <property type="molecule type" value="Genomic_DNA"/>
</dbReference>
<evidence type="ECO:0000313" key="2">
    <source>
        <dbReference type="EMBL" id="PTQ28881.1"/>
    </source>
</evidence>
<feature type="compositionally biased region" description="Gly residues" evidence="1">
    <location>
        <begin position="147"/>
        <end position="156"/>
    </location>
</feature>
<feature type="compositionally biased region" description="Pro residues" evidence="1">
    <location>
        <begin position="550"/>
        <end position="565"/>
    </location>
</feature>
<feature type="region of interest" description="Disordered" evidence="1">
    <location>
        <begin position="544"/>
        <end position="565"/>
    </location>
</feature>
<feature type="compositionally biased region" description="Gly residues" evidence="1">
    <location>
        <begin position="95"/>
        <end position="107"/>
    </location>
</feature>
<dbReference type="EMBL" id="KZ772823">
    <property type="protein sequence ID" value="PTQ28882.1"/>
    <property type="molecule type" value="Genomic_DNA"/>
</dbReference>
<proteinExistence type="predicted"/>
<dbReference type="AlphaFoldDB" id="A0A2R6W4V4"/>
<organism evidence="2 3">
    <name type="scientific">Marchantia polymorpha</name>
    <name type="common">Common liverwort</name>
    <name type="synonym">Marchantia aquatica</name>
    <dbReference type="NCBI Taxonomy" id="3197"/>
    <lineage>
        <taxon>Eukaryota</taxon>
        <taxon>Viridiplantae</taxon>
        <taxon>Streptophyta</taxon>
        <taxon>Embryophyta</taxon>
        <taxon>Marchantiophyta</taxon>
        <taxon>Marchantiopsida</taxon>
        <taxon>Marchantiidae</taxon>
        <taxon>Marchantiales</taxon>
        <taxon>Marchantiaceae</taxon>
        <taxon>Marchantia</taxon>
    </lineage>
</organism>
<feature type="region of interest" description="Disordered" evidence="1">
    <location>
        <begin position="86"/>
        <end position="181"/>
    </location>
</feature>
<sequence>MAGRKWTTWKQSNAGRRAGRNWTTWKQSNAGRRAGRNFTTWKQSTAGRRAGRNFYNLETIHCREEGREEFYNLETIHCREEGREEFLQPGNNPLQGGGQGRGQGGILQPGNNPLQGGGQGGILQPGNNPLQGGGQGGILQPGNNPLQGGGQGGNGQPGNNPNNLGDGAGPAGQQNVNGPNPIYEAALKNLQELMQRAVNDPNPQAPVPNFVQPEDLNGPPGGPLPALPPYDPPALGNAHLQAQPLVQRTYTPAEFQLQLRAERDLLERQILSNVMSRTVPRPTWLEYANNAQWRARLDHLLSLYEDTNIFIPRHIALDCPNDQNPSIHCWLQKFGDEIIDMNQISRQASLLNKFRIDTTRCLTSHLHQRDIRMVITTYPLHVHQIMEQWAQERIVLNRHIDNLNAVLGGGFPQQQVQGMSIWEEEEDLAQKTGLTPQQIKKYRWKFKANRFNPVTRQMEAWVERPHRLYFQERKFTAQEKNIVRNVIARFPDTHWRDLPRVEQQALIQEIRVPENRMKNWFQRVRREQRGMLQLGAINQLNAANAAPQNAPFPPQGPQGPQQPQP</sequence>
<evidence type="ECO:0000256" key="1">
    <source>
        <dbReference type="SAM" id="MobiDB-lite"/>
    </source>
</evidence>
<keyword evidence="3" id="KW-1185">Reference proteome</keyword>
<reference evidence="3" key="1">
    <citation type="journal article" date="2017" name="Cell">
        <title>Insights into land plant evolution garnered from the Marchantia polymorpha genome.</title>
        <authorList>
            <person name="Bowman J.L."/>
            <person name="Kohchi T."/>
            <person name="Yamato K.T."/>
            <person name="Jenkins J."/>
            <person name="Shu S."/>
            <person name="Ishizaki K."/>
            <person name="Yamaoka S."/>
            <person name="Nishihama R."/>
            <person name="Nakamura Y."/>
            <person name="Berger F."/>
            <person name="Adam C."/>
            <person name="Aki S.S."/>
            <person name="Althoff F."/>
            <person name="Araki T."/>
            <person name="Arteaga-Vazquez M.A."/>
            <person name="Balasubrmanian S."/>
            <person name="Barry K."/>
            <person name="Bauer D."/>
            <person name="Boehm C.R."/>
            <person name="Briginshaw L."/>
            <person name="Caballero-Perez J."/>
            <person name="Catarino B."/>
            <person name="Chen F."/>
            <person name="Chiyoda S."/>
            <person name="Chovatia M."/>
            <person name="Davies K.M."/>
            <person name="Delmans M."/>
            <person name="Demura T."/>
            <person name="Dierschke T."/>
            <person name="Dolan L."/>
            <person name="Dorantes-Acosta A.E."/>
            <person name="Eklund D.M."/>
            <person name="Florent S.N."/>
            <person name="Flores-Sandoval E."/>
            <person name="Fujiyama A."/>
            <person name="Fukuzawa H."/>
            <person name="Galik B."/>
            <person name="Grimanelli D."/>
            <person name="Grimwood J."/>
            <person name="Grossniklaus U."/>
            <person name="Hamada T."/>
            <person name="Haseloff J."/>
            <person name="Hetherington A.J."/>
            <person name="Higo A."/>
            <person name="Hirakawa Y."/>
            <person name="Hundley H.N."/>
            <person name="Ikeda Y."/>
            <person name="Inoue K."/>
            <person name="Inoue S.I."/>
            <person name="Ishida S."/>
            <person name="Jia Q."/>
            <person name="Kakita M."/>
            <person name="Kanazawa T."/>
            <person name="Kawai Y."/>
            <person name="Kawashima T."/>
            <person name="Kennedy M."/>
            <person name="Kinose K."/>
            <person name="Kinoshita T."/>
            <person name="Kohara Y."/>
            <person name="Koide E."/>
            <person name="Komatsu K."/>
            <person name="Kopischke S."/>
            <person name="Kubo M."/>
            <person name="Kyozuka J."/>
            <person name="Lagercrantz U."/>
            <person name="Lin S.S."/>
            <person name="Lindquist E."/>
            <person name="Lipzen A.M."/>
            <person name="Lu C.W."/>
            <person name="De Luna E."/>
            <person name="Martienssen R.A."/>
            <person name="Minamino N."/>
            <person name="Mizutani M."/>
            <person name="Mizutani M."/>
            <person name="Mochizuki N."/>
            <person name="Monte I."/>
            <person name="Mosher R."/>
            <person name="Nagasaki H."/>
            <person name="Nakagami H."/>
            <person name="Naramoto S."/>
            <person name="Nishitani K."/>
            <person name="Ohtani M."/>
            <person name="Okamoto T."/>
            <person name="Okumura M."/>
            <person name="Phillips J."/>
            <person name="Pollak B."/>
            <person name="Reinders A."/>
            <person name="Rovekamp M."/>
            <person name="Sano R."/>
            <person name="Sawa S."/>
            <person name="Schmid M.W."/>
            <person name="Shirakawa M."/>
            <person name="Solano R."/>
            <person name="Spunde A."/>
            <person name="Suetsugu N."/>
            <person name="Sugano S."/>
            <person name="Sugiyama A."/>
            <person name="Sun R."/>
            <person name="Suzuki Y."/>
            <person name="Takenaka M."/>
            <person name="Takezawa D."/>
            <person name="Tomogane H."/>
            <person name="Tsuzuki M."/>
            <person name="Ueda T."/>
            <person name="Umeda M."/>
            <person name="Ward J.M."/>
            <person name="Watanabe Y."/>
            <person name="Yazaki K."/>
            <person name="Yokoyama R."/>
            <person name="Yoshitake Y."/>
            <person name="Yotsui I."/>
            <person name="Zachgo S."/>
            <person name="Schmutz J."/>
        </authorList>
    </citation>
    <scope>NUCLEOTIDE SEQUENCE [LARGE SCALE GENOMIC DNA]</scope>
    <source>
        <strain evidence="3">Tak-1</strain>
    </source>
</reference>
<evidence type="ECO:0000313" key="3">
    <source>
        <dbReference type="Proteomes" id="UP000244005"/>
    </source>
</evidence>
<gene>
    <name evidence="2" type="ORF">MARPO_0153s0042</name>
</gene>